<evidence type="ECO:0000313" key="1">
    <source>
        <dbReference type="EMBL" id="KAA6333364.1"/>
    </source>
</evidence>
<protein>
    <submittedName>
        <fullName evidence="2">Uncharacterized protein</fullName>
    </submittedName>
</protein>
<dbReference type="AlphaFoldDB" id="A0A5J4RJV6"/>
<proteinExistence type="predicted"/>
<sequence length="122" mass="14591">MNIEKSRQAVIIMLRETMENEIRWNISPPDHSKYFLEIGESILGNIYCTVINGKNIRLFQYKFKGETHYRLEIYDINNDSTLWIFPPTDSIRNLYDQVLRQFSGVEEFLEEFLEAYDNKTNI</sequence>
<dbReference type="EMBL" id="SNRY01001122">
    <property type="protein sequence ID" value="KAA6333364.1"/>
    <property type="molecule type" value="Genomic_DNA"/>
</dbReference>
<evidence type="ECO:0000313" key="2">
    <source>
        <dbReference type="EMBL" id="KAA6333373.1"/>
    </source>
</evidence>
<gene>
    <name evidence="1" type="ORF">EZS27_018203</name>
    <name evidence="2" type="ORF">EZS27_018212</name>
</gene>
<reference evidence="2" key="1">
    <citation type="submission" date="2019-03" db="EMBL/GenBank/DDBJ databases">
        <title>Single cell metagenomics reveals metabolic interactions within the superorganism composed of flagellate Streblomastix strix and complex community of Bacteroidetes bacteria on its surface.</title>
        <authorList>
            <person name="Treitli S.C."/>
            <person name="Kolisko M."/>
            <person name="Husnik F."/>
            <person name="Keeling P."/>
            <person name="Hampl V."/>
        </authorList>
    </citation>
    <scope>NUCLEOTIDE SEQUENCE</scope>
    <source>
        <strain evidence="2">STM</strain>
    </source>
</reference>
<comment type="caution">
    <text evidence="2">The sequence shown here is derived from an EMBL/GenBank/DDBJ whole genome shotgun (WGS) entry which is preliminary data.</text>
</comment>
<accession>A0A5J4RJV6</accession>
<organism evidence="2">
    <name type="scientific">termite gut metagenome</name>
    <dbReference type="NCBI Taxonomy" id="433724"/>
    <lineage>
        <taxon>unclassified sequences</taxon>
        <taxon>metagenomes</taxon>
        <taxon>organismal metagenomes</taxon>
    </lineage>
</organism>
<dbReference type="EMBL" id="SNRY01001122">
    <property type="protein sequence ID" value="KAA6333373.1"/>
    <property type="molecule type" value="Genomic_DNA"/>
</dbReference>
<name>A0A5J4RJV6_9ZZZZ</name>